<dbReference type="Pfam" id="PF01966">
    <property type="entry name" value="HD"/>
    <property type="match status" value="1"/>
</dbReference>
<dbReference type="InterPro" id="IPR006674">
    <property type="entry name" value="HD_domain"/>
</dbReference>
<organism evidence="2 3">
    <name type="scientific">Spartinivicinus marinus</name>
    <dbReference type="NCBI Taxonomy" id="2994442"/>
    <lineage>
        <taxon>Bacteria</taxon>
        <taxon>Pseudomonadati</taxon>
        <taxon>Pseudomonadota</taxon>
        <taxon>Gammaproteobacteria</taxon>
        <taxon>Oceanospirillales</taxon>
        <taxon>Zooshikellaceae</taxon>
        <taxon>Spartinivicinus</taxon>
    </lineage>
</organism>
<keyword evidence="3" id="KW-1185">Reference proteome</keyword>
<dbReference type="CDD" id="cd00077">
    <property type="entry name" value="HDc"/>
    <property type="match status" value="1"/>
</dbReference>
<dbReference type="PANTHER" id="PTHR33594:SF1">
    <property type="entry name" value="HD_PDEASE DOMAIN-CONTAINING PROTEIN"/>
    <property type="match status" value="1"/>
</dbReference>
<protein>
    <submittedName>
        <fullName evidence="2">HD domain-containing protein</fullName>
    </submittedName>
</protein>
<dbReference type="PROSITE" id="PS51831">
    <property type="entry name" value="HD"/>
    <property type="match status" value="1"/>
</dbReference>
<dbReference type="PANTHER" id="PTHR33594">
    <property type="entry name" value="SUPERFAMILY HYDROLASE, PUTATIVE (AFU_ORTHOLOGUE AFUA_1G03035)-RELATED"/>
    <property type="match status" value="1"/>
</dbReference>
<dbReference type="SUPFAM" id="SSF109604">
    <property type="entry name" value="HD-domain/PDEase-like"/>
    <property type="match status" value="1"/>
</dbReference>
<evidence type="ECO:0000313" key="2">
    <source>
        <dbReference type="EMBL" id="NYZ67106.1"/>
    </source>
</evidence>
<dbReference type="Proteomes" id="UP000569732">
    <property type="component" value="Unassembled WGS sequence"/>
</dbReference>
<comment type="caution">
    <text evidence="2">The sequence shown here is derived from an EMBL/GenBank/DDBJ whole genome shotgun (WGS) entry which is preliminary data.</text>
</comment>
<accession>A0A853IHP7</accession>
<gene>
    <name evidence="2" type="ORF">H0A36_13885</name>
</gene>
<reference evidence="2 3" key="1">
    <citation type="submission" date="2020-07" db="EMBL/GenBank/DDBJ databases">
        <title>Endozoicomonas sp. nov., isolated from sediment.</title>
        <authorList>
            <person name="Gu T."/>
        </authorList>
    </citation>
    <scope>NUCLEOTIDE SEQUENCE [LARGE SCALE GENOMIC DNA]</scope>
    <source>
        <strain evidence="2 3">SM1973</strain>
    </source>
</reference>
<name>A0A853IHP7_9GAMM</name>
<dbReference type="SMART" id="SM00471">
    <property type="entry name" value="HDc"/>
    <property type="match status" value="1"/>
</dbReference>
<dbReference type="Gene3D" id="1.10.3210.50">
    <property type="match status" value="1"/>
</dbReference>
<feature type="domain" description="HD" evidence="1">
    <location>
        <begin position="8"/>
        <end position="112"/>
    </location>
</feature>
<dbReference type="EMBL" id="JACCKB010000021">
    <property type="protein sequence ID" value="NYZ67106.1"/>
    <property type="molecule type" value="Genomic_DNA"/>
</dbReference>
<dbReference type="InterPro" id="IPR003607">
    <property type="entry name" value="HD/PDEase_dom"/>
</dbReference>
<dbReference type="AlphaFoldDB" id="A0A853IHP7"/>
<evidence type="ECO:0000259" key="1">
    <source>
        <dbReference type="PROSITE" id="PS51831"/>
    </source>
</evidence>
<evidence type="ECO:0000313" key="3">
    <source>
        <dbReference type="Proteomes" id="UP000569732"/>
    </source>
</evidence>
<proteinExistence type="predicted"/>
<sequence>MKTDLAHDFNHILRVVKTAKELCEQERAASEIVTPAAWLHDCFSLPKNHPDRTNSSKYAADKAVQFLSEINYPEKYLEPIHHAIVAHSFSANITPRTLEAKIVQDADRLDALGAIGIARCMQVSAKLERELYSTDDPFCQLRLPDDEKYTVDHFYKKLLLIADSVNTESAKLEAKKRTQFMLNFLKQLNLEIMSNNG</sequence>